<sequence length="270" mass="29291">MDVDDLNERLRPTGSLRLKLRQQPDQANGLIFNLDHMVANTRGALAAAWASLAAAKNLPCPADTSMLVRQCTSPERVMMDVLGWSRDVKAVRALSWELAEHYSQALLTHARPVPGLRAWLDNAANYGMPVAAVSQLDRATVRAVLSRVHLHDHFNVLVCAEDDMETQAQALLSAAMQLQRPPNMCAVFDDTPLGITAAHNASMKVVALASPACPAYRLRAADVTVSSFSSLTIYSIRRLFANSGCELGDLSTQAADGRSSNRRRTATGTL</sequence>
<dbReference type="CDD" id="cd07505">
    <property type="entry name" value="HAD_BPGM-like"/>
    <property type="match status" value="1"/>
</dbReference>
<dbReference type="InterPro" id="IPR023214">
    <property type="entry name" value="HAD_sf"/>
</dbReference>
<dbReference type="InterPro" id="IPR036412">
    <property type="entry name" value="HAD-like_sf"/>
</dbReference>
<dbReference type="PANTHER" id="PTHR47858:SF2">
    <property type="entry name" value="HALOACID DEHALOGENASE-LIKE HYDROLASE (HAD) SUPERFAMILY PROTEIN"/>
    <property type="match status" value="1"/>
</dbReference>
<evidence type="ECO:0000313" key="3">
    <source>
        <dbReference type="Proteomes" id="UP000485058"/>
    </source>
</evidence>
<dbReference type="InterPro" id="IPR023198">
    <property type="entry name" value="PGP-like_dom2"/>
</dbReference>
<dbReference type="Gene3D" id="1.10.150.240">
    <property type="entry name" value="Putative phosphatase, domain 2"/>
    <property type="match status" value="1"/>
</dbReference>
<organism evidence="2 3">
    <name type="scientific">Haematococcus lacustris</name>
    <name type="common">Green alga</name>
    <name type="synonym">Haematococcus pluvialis</name>
    <dbReference type="NCBI Taxonomy" id="44745"/>
    <lineage>
        <taxon>Eukaryota</taxon>
        <taxon>Viridiplantae</taxon>
        <taxon>Chlorophyta</taxon>
        <taxon>core chlorophytes</taxon>
        <taxon>Chlorophyceae</taxon>
        <taxon>CS clade</taxon>
        <taxon>Chlamydomonadales</taxon>
        <taxon>Haematococcaceae</taxon>
        <taxon>Haematococcus</taxon>
    </lineage>
</organism>
<protein>
    <submittedName>
        <fullName evidence="2">Uncharacterized protein</fullName>
    </submittedName>
</protein>
<proteinExistence type="predicted"/>
<gene>
    <name evidence="2" type="ORF">HaLaN_19620</name>
</gene>
<dbReference type="SUPFAM" id="SSF56784">
    <property type="entry name" value="HAD-like"/>
    <property type="match status" value="1"/>
</dbReference>
<feature type="compositionally biased region" description="Basic residues" evidence="1">
    <location>
        <begin position="260"/>
        <end position="270"/>
    </location>
</feature>
<evidence type="ECO:0000313" key="2">
    <source>
        <dbReference type="EMBL" id="GFH22195.1"/>
    </source>
</evidence>
<feature type="region of interest" description="Disordered" evidence="1">
    <location>
        <begin position="251"/>
        <end position="270"/>
    </location>
</feature>
<dbReference type="Gene3D" id="3.40.50.1000">
    <property type="entry name" value="HAD superfamily/HAD-like"/>
    <property type="match status" value="1"/>
</dbReference>
<comment type="caution">
    <text evidence="2">The sequence shown here is derived from an EMBL/GenBank/DDBJ whole genome shotgun (WGS) entry which is preliminary data.</text>
</comment>
<dbReference type="InterPro" id="IPR041492">
    <property type="entry name" value="HAD_2"/>
</dbReference>
<dbReference type="AlphaFoldDB" id="A0A699ZJL5"/>
<name>A0A699ZJL5_HAELA</name>
<dbReference type="EMBL" id="BLLF01001987">
    <property type="protein sequence ID" value="GFH22195.1"/>
    <property type="molecule type" value="Genomic_DNA"/>
</dbReference>
<dbReference type="Pfam" id="PF13419">
    <property type="entry name" value="HAD_2"/>
    <property type="match status" value="1"/>
</dbReference>
<keyword evidence="3" id="KW-1185">Reference proteome</keyword>
<accession>A0A699ZJL5</accession>
<reference evidence="2 3" key="1">
    <citation type="submission" date="2020-02" db="EMBL/GenBank/DDBJ databases">
        <title>Draft genome sequence of Haematococcus lacustris strain NIES-144.</title>
        <authorList>
            <person name="Morimoto D."/>
            <person name="Nakagawa S."/>
            <person name="Yoshida T."/>
            <person name="Sawayama S."/>
        </authorList>
    </citation>
    <scope>NUCLEOTIDE SEQUENCE [LARGE SCALE GENOMIC DNA]</scope>
    <source>
        <strain evidence="2 3">NIES-144</strain>
    </source>
</reference>
<dbReference type="Proteomes" id="UP000485058">
    <property type="component" value="Unassembled WGS sequence"/>
</dbReference>
<evidence type="ECO:0000256" key="1">
    <source>
        <dbReference type="SAM" id="MobiDB-lite"/>
    </source>
</evidence>
<dbReference type="PANTHER" id="PTHR47858">
    <property type="entry name" value="HALOACID DEHALOGENASE-LIKE HYDROLASE (HAD) SUPERFAMILY PROTEIN"/>
    <property type="match status" value="1"/>
</dbReference>